<evidence type="ECO:0000256" key="2">
    <source>
        <dbReference type="ARBA" id="ARBA00022448"/>
    </source>
</evidence>
<dbReference type="SUPFAM" id="SSF103473">
    <property type="entry name" value="MFS general substrate transporter"/>
    <property type="match status" value="1"/>
</dbReference>
<evidence type="ECO:0000256" key="1">
    <source>
        <dbReference type="ARBA" id="ARBA00004141"/>
    </source>
</evidence>
<dbReference type="eggNOG" id="KOG2615">
    <property type="taxonomic scope" value="Eukaryota"/>
</dbReference>
<comment type="subcellular location">
    <subcellularLocation>
        <location evidence="1">Membrane</location>
        <topology evidence="1">Multi-pass membrane protein</topology>
    </subcellularLocation>
</comment>
<feature type="transmembrane region" description="Helical" evidence="7">
    <location>
        <begin position="173"/>
        <end position="195"/>
    </location>
</feature>
<evidence type="ECO:0000256" key="7">
    <source>
        <dbReference type="SAM" id="Phobius"/>
    </source>
</evidence>
<dbReference type="OMA" id="EWYVNIS"/>
<keyword evidence="3 7" id="KW-0812">Transmembrane</keyword>
<sequence length="447" mass="47976">MISYQPPTPELRKQILRTLFISLLLDLLSFTLILPLFPQLLAHYQSLEASYSEPTLLRTTFAYLNSFKAAFSRPISDRFDVVLLGGALGSLFSLLQAFSAPIIGTISDKSGRRTALLYSMVGNIISVLIWVFAVDFPTFVASRIVGGLSEGNVQLAIAIATDVSTEDNRGATLALVGVAFSIAFTVGPMIGAFLASKTLMLGNPFSTAAAFSLVLIVTETIYLYLRLPETKPPKASNSSSKEKSSGGPAKSQEKSLVLLNLTHFLFLLVFSGMEFSLTFMTFELFSFSSKDNGKLLGFVGLTASVLQGSFTRRAPPHIVVKTGLIASAASFFLLARIDTQGMLYLSAFFLAITSATVVTGLTALASFRVGEEDRGRRLGGFRGSGQIGRACGPVLFCSLYWWAGRQVAYGTGAVTMLLVVAIAWGGLDKTAKAAAGKKKAVEEKKEL</sequence>
<evidence type="ECO:0000256" key="4">
    <source>
        <dbReference type="ARBA" id="ARBA00022989"/>
    </source>
</evidence>
<dbReference type="PANTHER" id="PTHR23504:SF31">
    <property type="entry name" value="MAJOR FACILITATOR SUPERFAMILY DOMAIN-CONTAINING PROTEIN 10"/>
    <property type="match status" value="1"/>
</dbReference>
<organism evidence="9 10">
    <name type="scientific">Dactylellina haptotyla (strain CBS 200.50)</name>
    <name type="common">Nematode-trapping fungus</name>
    <name type="synonym">Monacrosporium haptotylum</name>
    <dbReference type="NCBI Taxonomy" id="1284197"/>
    <lineage>
        <taxon>Eukaryota</taxon>
        <taxon>Fungi</taxon>
        <taxon>Dikarya</taxon>
        <taxon>Ascomycota</taxon>
        <taxon>Pezizomycotina</taxon>
        <taxon>Orbiliomycetes</taxon>
        <taxon>Orbiliales</taxon>
        <taxon>Orbiliaceae</taxon>
        <taxon>Dactylellina</taxon>
    </lineage>
</organism>
<dbReference type="Pfam" id="PF07690">
    <property type="entry name" value="MFS_1"/>
    <property type="match status" value="1"/>
</dbReference>
<gene>
    <name evidence="9" type="ORF">H072_1930</name>
</gene>
<dbReference type="PANTHER" id="PTHR23504">
    <property type="entry name" value="MAJOR FACILITATOR SUPERFAMILY DOMAIN-CONTAINING PROTEIN 10"/>
    <property type="match status" value="1"/>
</dbReference>
<keyword evidence="5 7" id="KW-0472">Membrane</keyword>
<dbReference type="Gene3D" id="1.20.1250.20">
    <property type="entry name" value="MFS general substrate transporter like domains"/>
    <property type="match status" value="1"/>
</dbReference>
<evidence type="ECO:0000259" key="8">
    <source>
        <dbReference type="PROSITE" id="PS50850"/>
    </source>
</evidence>
<feature type="transmembrane region" description="Helical" evidence="7">
    <location>
        <begin position="207"/>
        <end position="225"/>
    </location>
</feature>
<dbReference type="PROSITE" id="PS50850">
    <property type="entry name" value="MFS"/>
    <property type="match status" value="1"/>
</dbReference>
<dbReference type="InterPro" id="IPR036259">
    <property type="entry name" value="MFS_trans_sf"/>
</dbReference>
<protein>
    <recommendedName>
        <fullName evidence="8">Major facilitator superfamily (MFS) profile domain-containing protein</fullName>
    </recommendedName>
</protein>
<dbReference type="InterPro" id="IPR011701">
    <property type="entry name" value="MFS"/>
</dbReference>
<dbReference type="AlphaFoldDB" id="S8BX18"/>
<reference evidence="9 10" key="1">
    <citation type="journal article" date="2013" name="PLoS Genet.">
        <title>Genomic mechanisms accounting for the adaptation to parasitism in nematode-trapping fungi.</title>
        <authorList>
            <person name="Meerupati T."/>
            <person name="Andersson K.M."/>
            <person name="Friman E."/>
            <person name="Kumar D."/>
            <person name="Tunlid A."/>
            <person name="Ahren D."/>
        </authorList>
    </citation>
    <scope>NUCLEOTIDE SEQUENCE [LARGE SCALE GENOMIC DNA]</scope>
    <source>
        <strain evidence="9 10">CBS 200.50</strain>
    </source>
</reference>
<feature type="transmembrane region" description="Helical" evidence="7">
    <location>
        <begin position="264"/>
        <end position="285"/>
    </location>
</feature>
<dbReference type="GO" id="GO:0016020">
    <property type="term" value="C:membrane"/>
    <property type="evidence" value="ECO:0007669"/>
    <property type="project" value="UniProtKB-SubCell"/>
</dbReference>
<feature type="domain" description="Major facilitator superfamily (MFS) profile" evidence="8">
    <location>
        <begin position="15"/>
        <end position="431"/>
    </location>
</feature>
<feature type="transmembrane region" description="Helical" evidence="7">
    <location>
        <begin position="81"/>
        <end position="103"/>
    </location>
</feature>
<keyword evidence="4 7" id="KW-1133">Transmembrane helix</keyword>
<accession>S8BX18</accession>
<proteinExistence type="predicted"/>
<evidence type="ECO:0000256" key="3">
    <source>
        <dbReference type="ARBA" id="ARBA00022692"/>
    </source>
</evidence>
<dbReference type="OrthoDB" id="196650at2759"/>
<feature type="transmembrane region" description="Helical" evidence="7">
    <location>
        <begin position="409"/>
        <end position="427"/>
    </location>
</feature>
<dbReference type="Proteomes" id="UP000015100">
    <property type="component" value="Unassembled WGS sequence"/>
</dbReference>
<feature type="transmembrane region" description="Helical" evidence="7">
    <location>
        <begin position="318"/>
        <end position="337"/>
    </location>
</feature>
<name>S8BX18_DACHA</name>
<evidence type="ECO:0000313" key="10">
    <source>
        <dbReference type="Proteomes" id="UP000015100"/>
    </source>
</evidence>
<dbReference type="HOGENOM" id="CLU_001265_10_2_1"/>
<keyword evidence="10" id="KW-1185">Reference proteome</keyword>
<comment type="caution">
    <text evidence="9">The sequence shown here is derived from an EMBL/GenBank/DDBJ whole genome shotgun (WGS) entry which is preliminary data.</text>
</comment>
<keyword evidence="2" id="KW-0813">Transport</keyword>
<feature type="transmembrane region" description="Helical" evidence="7">
    <location>
        <begin position="115"/>
        <end position="133"/>
    </location>
</feature>
<evidence type="ECO:0000256" key="5">
    <source>
        <dbReference type="ARBA" id="ARBA00023136"/>
    </source>
</evidence>
<feature type="transmembrane region" description="Helical" evidence="7">
    <location>
        <begin position="15"/>
        <end position="37"/>
    </location>
</feature>
<evidence type="ECO:0000313" key="9">
    <source>
        <dbReference type="EMBL" id="EPS44033.1"/>
    </source>
</evidence>
<feature type="region of interest" description="Disordered" evidence="6">
    <location>
        <begin position="231"/>
        <end position="250"/>
    </location>
</feature>
<evidence type="ECO:0000256" key="6">
    <source>
        <dbReference type="SAM" id="MobiDB-lite"/>
    </source>
</evidence>
<dbReference type="InterPro" id="IPR020846">
    <property type="entry name" value="MFS_dom"/>
</dbReference>
<feature type="transmembrane region" description="Helical" evidence="7">
    <location>
        <begin position="343"/>
        <end position="367"/>
    </location>
</feature>
<reference evidence="10" key="2">
    <citation type="submission" date="2013-04" db="EMBL/GenBank/DDBJ databases">
        <title>Genomic mechanisms accounting for the adaptation to parasitism in nematode-trapping fungi.</title>
        <authorList>
            <person name="Ahren D.G."/>
        </authorList>
    </citation>
    <scope>NUCLEOTIDE SEQUENCE [LARGE SCALE GENOMIC DNA]</scope>
    <source>
        <strain evidence="10">CBS 200.50</strain>
    </source>
</reference>
<dbReference type="GO" id="GO:0022857">
    <property type="term" value="F:transmembrane transporter activity"/>
    <property type="evidence" value="ECO:0007669"/>
    <property type="project" value="InterPro"/>
</dbReference>
<dbReference type="EMBL" id="AQGS01000059">
    <property type="protein sequence ID" value="EPS44033.1"/>
    <property type="molecule type" value="Genomic_DNA"/>
</dbReference>
<dbReference type="FunFam" id="1.20.1250.20:FF:000223">
    <property type="entry name" value="Major facilitator superfamily domain-containing protein"/>
    <property type="match status" value="1"/>
</dbReference>
<feature type="compositionally biased region" description="Low complexity" evidence="6">
    <location>
        <begin position="233"/>
        <end position="250"/>
    </location>
</feature>